<evidence type="ECO:0008006" key="4">
    <source>
        <dbReference type="Google" id="ProtNLM"/>
    </source>
</evidence>
<dbReference type="RefSeq" id="WP_180910089.1">
    <property type="nucleotide sequence ID" value="NZ_CAIJDP010000083.1"/>
</dbReference>
<evidence type="ECO:0000313" key="3">
    <source>
        <dbReference type="Proteomes" id="UP000530060"/>
    </source>
</evidence>
<evidence type="ECO:0000256" key="1">
    <source>
        <dbReference type="SAM" id="SignalP"/>
    </source>
</evidence>
<proteinExistence type="predicted"/>
<protein>
    <recommendedName>
        <fullName evidence="4">Gloeo_Verruco repeat-containing protein</fullName>
    </recommendedName>
</protein>
<evidence type="ECO:0000313" key="2">
    <source>
        <dbReference type="EMBL" id="CAD0007570.1"/>
    </source>
</evidence>
<feature type="chain" id="PRO_5027661240" description="Gloeo_Verruco repeat-containing protein" evidence="1">
    <location>
        <begin position="19"/>
        <end position="446"/>
    </location>
</feature>
<keyword evidence="1" id="KW-0732">Signal</keyword>
<dbReference type="AlphaFoldDB" id="A0A6V6Z741"/>
<reference evidence="2 3" key="1">
    <citation type="submission" date="2020-06" db="EMBL/GenBank/DDBJ databases">
        <authorList>
            <person name="Criscuolo A."/>
        </authorList>
    </citation>
    <scope>NUCLEOTIDE SEQUENCE [LARGE SCALE GENOMIC DNA]</scope>
    <source>
        <strain evidence="3">CIP 111411</strain>
    </source>
</reference>
<comment type="caution">
    <text evidence="2">The sequence shown here is derived from an EMBL/GenBank/DDBJ whole genome shotgun (WGS) entry which is preliminary data.</text>
</comment>
<organism evidence="2 3">
    <name type="scientific">Flavobacterium salmonis</name>
    <dbReference type="NCBI Taxonomy" id="2654844"/>
    <lineage>
        <taxon>Bacteria</taxon>
        <taxon>Pseudomonadati</taxon>
        <taxon>Bacteroidota</taxon>
        <taxon>Flavobacteriia</taxon>
        <taxon>Flavobacteriales</taxon>
        <taxon>Flavobacteriaceae</taxon>
        <taxon>Flavobacterium</taxon>
    </lineage>
</organism>
<name>A0A6V6Z741_9FLAO</name>
<accession>A0A6V6Z741</accession>
<keyword evidence="3" id="KW-1185">Reference proteome</keyword>
<gene>
    <name evidence="2" type="ORF">FLAT13_03904</name>
</gene>
<feature type="signal peptide" evidence="1">
    <location>
        <begin position="1"/>
        <end position="18"/>
    </location>
</feature>
<sequence length="446" mass="48031">MKKLLLFLVLAVTFNLSAQTISTTYFAKPLELNSVPASTTKADSVLVRGADKIIKYVPRSEFGGSSTLQDVLNKDAYAEWCEGSDCNYVEIFGEDNNHIDFWAGSFDGQRYGEFGMSKNNLYLGSGYDTKKSFISFNEGILSLEQRTDNSAFRTKVTIDTPVCNSNMHFPAPISDNDYYLITSINGNRADSTGNIEISTDGGSSQNLQELLDEGSAASNIDNLSITGSNGVINIDNSGLTLWAPKVTFNGEINQSTTNFVGIPKISQVIEFYNDYSAIQNGDIRTGLIYSHSNGFYFGDSNGMYISSNNNSDTGYINFEGGGNGRLNLGKQYSTLTAVSSSPFYIQNTSGGIDLNAGSYGGLSMNPSGIQLQNRGNTSPLIIQSDKTLITGIASLGEFIVENLPTPSNTAYATVLDATSPAYLTPIVGGGNIICPVFFNGTEWVAH</sequence>
<dbReference type="Proteomes" id="UP000530060">
    <property type="component" value="Unassembled WGS sequence"/>
</dbReference>
<dbReference type="EMBL" id="CAIJDP010000083">
    <property type="protein sequence ID" value="CAD0007570.1"/>
    <property type="molecule type" value="Genomic_DNA"/>
</dbReference>